<dbReference type="PROSITE" id="PS00435">
    <property type="entry name" value="PEROXIDASE_1"/>
    <property type="match status" value="1"/>
</dbReference>
<dbReference type="GO" id="GO:0000302">
    <property type="term" value="P:response to reactive oxygen species"/>
    <property type="evidence" value="ECO:0007669"/>
    <property type="project" value="TreeGrafter"/>
</dbReference>
<evidence type="ECO:0000256" key="10">
    <source>
        <dbReference type="ARBA" id="ARBA00047994"/>
    </source>
</evidence>
<feature type="domain" description="Plant heme peroxidase family profile" evidence="12">
    <location>
        <begin position="1"/>
        <end position="177"/>
    </location>
</feature>
<keyword evidence="15" id="KW-1185">Reference proteome</keyword>
<keyword evidence="8" id="KW-0408">Iron</keyword>
<name>A0AAD8T8Z1_LOLMU</name>
<evidence type="ECO:0000313" key="15">
    <source>
        <dbReference type="Proteomes" id="UP001231189"/>
    </source>
</evidence>
<keyword evidence="5" id="KW-0106">Calcium</keyword>
<evidence type="ECO:0000256" key="6">
    <source>
        <dbReference type="ARBA" id="ARBA00022958"/>
    </source>
</evidence>
<comment type="catalytic activity">
    <reaction evidence="10">
        <text>L-ascorbate + H2O2 = L-dehydroascorbate + 2 H2O</text>
        <dbReference type="Rhea" id="RHEA:22996"/>
        <dbReference type="ChEBI" id="CHEBI:15377"/>
        <dbReference type="ChEBI" id="CHEBI:16240"/>
        <dbReference type="ChEBI" id="CHEBI:38290"/>
        <dbReference type="ChEBI" id="CHEBI:58539"/>
        <dbReference type="EC" id="1.11.1.11"/>
    </reaction>
</comment>
<dbReference type="EMBL" id="JAUUTY010000002">
    <property type="protein sequence ID" value="KAK1677457.1"/>
    <property type="molecule type" value="Genomic_DNA"/>
</dbReference>
<keyword evidence="11" id="KW-0812">Transmembrane</keyword>
<evidence type="ECO:0000256" key="4">
    <source>
        <dbReference type="ARBA" id="ARBA00022723"/>
    </source>
</evidence>
<dbReference type="GO" id="GO:0016688">
    <property type="term" value="F:L-ascorbate peroxidase activity"/>
    <property type="evidence" value="ECO:0007669"/>
    <property type="project" value="UniProtKB-EC"/>
</dbReference>
<evidence type="ECO:0000313" key="14">
    <source>
        <dbReference type="EMBL" id="KAK1677459.1"/>
    </source>
</evidence>
<comment type="caution">
    <text evidence="14">The sequence shown here is derived from an EMBL/GenBank/DDBJ whole genome shotgun (WGS) entry which is preliminary data.</text>
</comment>
<accession>A0AAD8T8Z1</accession>
<feature type="transmembrane region" description="Helical" evidence="11">
    <location>
        <begin position="176"/>
        <end position="197"/>
    </location>
</feature>
<dbReference type="InterPro" id="IPR044831">
    <property type="entry name" value="Ccp1-like"/>
</dbReference>
<evidence type="ECO:0000256" key="3">
    <source>
        <dbReference type="ARBA" id="ARBA00012940"/>
    </source>
</evidence>
<keyword evidence="7" id="KW-0560">Oxidoreductase</keyword>
<dbReference type="InterPro" id="IPR002207">
    <property type="entry name" value="Peroxidase_I"/>
</dbReference>
<dbReference type="GO" id="GO:0042744">
    <property type="term" value="P:hydrogen peroxide catabolic process"/>
    <property type="evidence" value="ECO:0007669"/>
    <property type="project" value="UniProtKB-KW"/>
</dbReference>
<evidence type="ECO:0000256" key="2">
    <source>
        <dbReference type="ARBA" id="ARBA00006873"/>
    </source>
</evidence>
<evidence type="ECO:0000256" key="9">
    <source>
        <dbReference type="ARBA" id="ARBA00023324"/>
    </source>
</evidence>
<dbReference type="InterPro" id="IPR002016">
    <property type="entry name" value="Haem_peroxidase"/>
</dbReference>
<dbReference type="GO" id="GO:0020037">
    <property type="term" value="F:heme binding"/>
    <property type="evidence" value="ECO:0007669"/>
    <property type="project" value="InterPro"/>
</dbReference>
<keyword evidence="9" id="KW-0575">Peroxidase</keyword>
<reference evidence="14" key="1">
    <citation type="submission" date="2023-07" db="EMBL/GenBank/DDBJ databases">
        <title>A chromosome-level genome assembly of Lolium multiflorum.</title>
        <authorList>
            <person name="Chen Y."/>
            <person name="Copetti D."/>
            <person name="Kolliker R."/>
            <person name="Studer B."/>
        </authorList>
    </citation>
    <scope>NUCLEOTIDE SEQUENCE</scope>
    <source>
        <strain evidence="14">02402/16</strain>
        <tissue evidence="14">Leaf</tissue>
    </source>
</reference>
<evidence type="ECO:0000256" key="8">
    <source>
        <dbReference type="ARBA" id="ARBA00023004"/>
    </source>
</evidence>
<dbReference type="PANTHER" id="PTHR31356:SF61">
    <property type="entry name" value="L-ASCORBATE PEROXIDASE 3, PEROXISOMAL-RELATED"/>
    <property type="match status" value="1"/>
</dbReference>
<dbReference type="Gene3D" id="1.10.420.10">
    <property type="entry name" value="Peroxidase, domain 2"/>
    <property type="match status" value="1"/>
</dbReference>
<dbReference type="InterPro" id="IPR019793">
    <property type="entry name" value="Peroxidases_heam-ligand_BS"/>
</dbReference>
<protein>
    <recommendedName>
        <fullName evidence="3">L-ascorbate peroxidase</fullName>
        <ecNumber evidence="3">1.11.1.11</ecNumber>
    </recommendedName>
</protein>
<dbReference type="Pfam" id="PF00141">
    <property type="entry name" value="peroxidase"/>
    <property type="match status" value="1"/>
</dbReference>
<keyword evidence="11" id="KW-0472">Membrane</keyword>
<keyword evidence="11" id="KW-1133">Transmembrane helix</keyword>
<dbReference type="FunFam" id="1.10.420.10:FF:000003">
    <property type="entry name" value="L-ascorbate peroxidase, cytosolic"/>
    <property type="match status" value="1"/>
</dbReference>
<keyword evidence="6" id="KW-0630">Potassium</keyword>
<dbReference type="GO" id="GO:0009507">
    <property type="term" value="C:chloroplast"/>
    <property type="evidence" value="ECO:0007669"/>
    <property type="project" value="TreeGrafter"/>
</dbReference>
<evidence type="ECO:0000256" key="11">
    <source>
        <dbReference type="SAM" id="Phobius"/>
    </source>
</evidence>
<dbReference type="EC" id="1.11.1.11" evidence="3"/>
<dbReference type="InterPro" id="IPR010255">
    <property type="entry name" value="Haem_peroxidase_sf"/>
</dbReference>
<dbReference type="PRINTS" id="PR00458">
    <property type="entry name" value="PEROXIDASE"/>
</dbReference>
<keyword evidence="9" id="KW-0376">Hydrogen peroxide</keyword>
<evidence type="ECO:0000256" key="5">
    <source>
        <dbReference type="ARBA" id="ARBA00022837"/>
    </source>
</evidence>
<proteinExistence type="inferred from homology"/>
<sequence length="204" mass="22244">MALACAGDGVTCGCRSLVEGVPMMALLFETMDSIPPPQSAPLGGLASCASHLRDVFYRMGLTDKDIVALSGGHTLGKARRDRSGFEGAWTKEPLKFDNSYFIELLKGDSDGLLKLPTDKVLVDHPAFRPYVEKYAKDEEAFFRDYAESHKKLSELGFTPSRATLLAWKSRDKAKRVVTTTTAVFAVAVAVIACAYICETKKKLG</sequence>
<evidence type="ECO:0000256" key="7">
    <source>
        <dbReference type="ARBA" id="ARBA00023002"/>
    </source>
</evidence>
<dbReference type="PANTHER" id="PTHR31356">
    <property type="entry name" value="THYLAKOID LUMENAL 29 KDA PROTEIN, CHLOROPLASTIC-RELATED"/>
    <property type="match status" value="1"/>
</dbReference>
<keyword evidence="4" id="KW-0479">Metal-binding</keyword>
<dbReference type="PROSITE" id="PS50873">
    <property type="entry name" value="PEROXIDASE_4"/>
    <property type="match status" value="1"/>
</dbReference>
<dbReference type="GO" id="GO:0046872">
    <property type="term" value="F:metal ion binding"/>
    <property type="evidence" value="ECO:0007669"/>
    <property type="project" value="UniProtKB-KW"/>
</dbReference>
<evidence type="ECO:0000259" key="12">
    <source>
        <dbReference type="PROSITE" id="PS50873"/>
    </source>
</evidence>
<comment type="cofactor">
    <cofactor evidence="1">
        <name>heme b</name>
        <dbReference type="ChEBI" id="CHEBI:60344"/>
    </cofactor>
</comment>
<organism evidence="14 15">
    <name type="scientific">Lolium multiflorum</name>
    <name type="common">Italian ryegrass</name>
    <name type="synonym">Lolium perenne subsp. multiflorum</name>
    <dbReference type="NCBI Taxonomy" id="4521"/>
    <lineage>
        <taxon>Eukaryota</taxon>
        <taxon>Viridiplantae</taxon>
        <taxon>Streptophyta</taxon>
        <taxon>Embryophyta</taxon>
        <taxon>Tracheophyta</taxon>
        <taxon>Spermatophyta</taxon>
        <taxon>Magnoliopsida</taxon>
        <taxon>Liliopsida</taxon>
        <taxon>Poales</taxon>
        <taxon>Poaceae</taxon>
        <taxon>BOP clade</taxon>
        <taxon>Pooideae</taxon>
        <taxon>Poodae</taxon>
        <taxon>Poeae</taxon>
        <taxon>Poeae Chloroplast Group 2 (Poeae type)</taxon>
        <taxon>Loliodinae</taxon>
        <taxon>Loliinae</taxon>
        <taxon>Lolium</taxon>
    </lineage>
</organism>
<dbReference type="AlphaFoldDB" id="A0AAD8T8Z1"/>
<dbReference type="SUPFAM" id="SSF48113">
    <property type="entry name" value="Heme-dependent peroxidases"/>
    <property type="match status" value="1"/>
</dbReference>
<comment type="similarity">
    <text evidence="2">Belongs to the peroxidase family. Ascorbate peroxidase subfamily.</text>
</comment>
<dbReference type="EMBL" id="JAUUTY010000002">
    <property type="protein sequence ID" value="KAK1677459.1"/>
    <property type="molecule type" value="Genomic_DNA"/>
</dbReference>
<evidence type="ECO:0000313" key="13">
    <source>
        <dbReference type="EMBL" id="KAK1677457.1"/>
    </source>
</evidence>
<gene>
    <name evidence="13" type="ORF">QYE76_038305</name>
    <name evidence="14" type="ORF">QYE76_038307</name>
</gene>
<dbReference type="Proteomes" id="UP001231189">
    <property type="component" value="Unassembled WGS sequence"/>
</dbReference>
<evidence type="ECO:0000256" key="1">
    <source>
        <dbReference type="ARBA" id="ARBA00001970"/>
    </source>
</evidence>
<dbReference type="GO" id="GO:0034599">
    <property type="term" value="P:cellular response to oxidative stress"/>
    <property type="evidence" value="ECO:0007669"/>
    <property type="project" value="InterPro"/>
</dbReference>
<dbReference type="PRINTS" id="PR00459">
    <property type="entry name" value="ASPEROXIDASE"/>
</dbReference>